<keyword evidence="2" id="KW-1185">Reference proteome</keyword>
<organism evidence="1 2">
    <name type="scientific">Gossypium arboreum</name>
    <name type="common">Tree cotton</name>
    <name type="synonym">Gossypium nanking</name>
    <dbReference type="NCBI Taxonomy" id="29729"/>
    <lineage>
        <taxon>Eukaryota</taxon>
        <taxon>Viridiplantae</taxon>
        <taxon>Streptophyta</taxon>
        <taxon>Embryophyta</taxon>
        <taxon>Tracheophyta</taxon>
        <taxon>Spermatophyta</taxon>
        <taxon>Magnoliopsida</taxon>
        <taxon>eudicotyledons</taxon>
        <taxon>Gunneridae</taxon>
        <taxon>Pentapetalae</taxon>
        <taxon>rosids</taxon>
        <taxon>malvids</taxon>
        <taxon>Malvales</taxon>
        <taxon>Malvaceae</taxon>
        <taxon>Malvoideae</taxon>
        <taxon>Gossypium</taxon>
    </lineage>
</organism>
<accession>A0A0B0P0J0</accession>
<dbReference type="EMBL" id="KN410919">
    <property type="protein sequence ID" value="KHG18600.1"/>
    <property type="molecule type" value="Genomic_DNA"/>
</dbReference>
<evidence type="ECO:0000313" key="1">
    <source>
        <dbReference type="EMBL" id="KHG18600.1"/>
    </source>
</evidence>
<name>A0A0B0P0J0_GOSAR</name>
<dbReference type="AlphaFoldDB" id="A0A0B0P0J0"/>
<evidence type="ECO:0000313" key="2">
    <source>
        <dbReference type="Proteomes" id="UP000032142"/>
    </source>
</evidence>
<keyword evidence="1" id="KW-0812">Transmembrane</keyword>
<proteinExistence type="predicted"/>
<protein>
    <submittedName>
        <fullName evidence="1">Transmembrane channel-like protein 3</fullName>
    </submittedName>
</protein>
<dbReference type="Proteomes" id="UP000032142">
    <property type="component" value="Unassembled WGS sequence"/>
</dbReference>
<gene>
    <name evidence="1" type="ORF">F383_02800</name>
</gene>
<keyword evidence="1" id="KW-0472">Membrane</keyword>
<sequence>MQITSNITMQSYKINICIIAPRHLYHIFIHHLTILLLYRGLNPRVKNIPVQSTHSTTLTTCHFHLEYPSTLLELYPLNTSEYNLDTRNTCI</sequence>
<reference evidence="2" key="1">
    <citation type="submission" date="2014-09" db="EMBL/GenBank/DDBJ databases">
        <authorList>
            <person name="Mudge J."/>
            <person name="Ramaraj T."/>
            <person name="Lindquist I.E."/>
            <person name="Bharti A.K."/>
            <person name="Sundararajan A."/>
            <person name="Cameron C.T."/>
            <person name="Woodward J.E."/>
            <person name="May G.D."/>
            <person name="Brubaker C."/>
            <person name="Broadhvest J."/>
            <person name="Wilkins T.A."/>
        </authorList>
    </citation>
    <scope>NUCLEOTIDE SEQUENCE</scope>
    <source>
        <strain evidence="2">cv. AKA8401</strain>
    </source>
</reference>